<gene>
    <name evidence="1" type="ORF">OCV88_14480</name>
</gene>
<accession>A0ABT2TMR7</accession>
<evidence type="ECO:0000313" key="2">
    <source>
        <dbReference type="Proteomes" id="UP001652442"/>
    </source>
</evidence>
<keyword evidence="2" id="KW-1185">Reference proteome</keyword>
<sequence>MVIDVDVYVLDNKLKETIDYVQGTNALGISFHFLDYDIPSGASAKVYAAKPSTKAVYNTAAISGNDVNVDVTDQMFSEVGLTKLQVQIVKGADTLVTFVQLVRVHKNYVAGDVPESDNESNFIDDYLDDIKDATSKANTATDKANTAAGRAEDALEAIEGAVKGTLINDETSSKVTVYSGDKVEHLANLFSFNNLHDSNTSHIVDGNKITITSKTTGKSCLVYKDIQLKKGYYTIAWQSTRSGNSGGGIYVDLRYSDGTTEAGTNGYSGLLNTFATFHMKENATARIMMYSGLTTGAVSGDTATFEVFLVEGVYDFSQERPMLNSVKDVTELLLDERTNAANLFDMNKISDGETGTVKISDGKIIVTSEAVTAAQGGIVNIKDMIKSNTWYTLTWSSTRSGGYGGGVLIDYNDGTGNKRIAEKPNELNGSLIFFSGESDKAKSFRIALLSGITDKSKVGDTATFEDVLLMEGTQYAPANLHNVKDLAQLTAAVDNRSAINLFDYKGANGITFIRATGSVSENKITVKSTDNSNYAYASYRTKDLKPNTNYTISAKSTRTGTTGGGIRCTLMTGTTAVSLGNARNCLNPVVAFNTKDIDKADFLLISFEASDISTVGGVVGESATFTDIMLVEGDFAPGSYVPSIGADNFSQAIADLQAQIVVLEAVILNNI</sequence>
<comment type="caution">
    <text evidence="1">The sequence shown here is derived from an EMBL/GenBank/DDBJ whole genome shotgun (WGS) entry which is preliminary data.</text>
</comment>
<dbReference type="Proteomes" id="UP001652442">
    <property type="component" value="Unassembled WGS sequence"/>
</dbReference>
<dbReference type="EMBL" id="JAOQJQ010000008">
    <property type="protein sequence ID" value="MCU6763519.1"/>
    <property type="molecule type" value="Genomic_DNA"/>
</dbReference>
<organism evidence="1 2">
    <name type="scientific">Brotonthovivens ammoniilytica</name>
    <dbReference type="NCBI Taxonomy" id="2981725"/>
    <lineage>
        <taxon>Bacteria</taxon>
        <taxon>Bacillati</taxon>
        <taxon>Bacillota</taxon>
        <taxon>Clostridia</taxon>
        <taxon>Lachnospirales</taxon>
        <taxon>Lachnospiraceae</taxon>
        <taxon>Brotonthovivens</taxon>
    </lineage>
</organism>
<reference evidence="1 2" key="1">
    <citation type="journal article" date="2021" name="ISME Commun">
        <title>Automated analysis of genomic sequences facilitates high-throughput and comprehensive description of bacteria.</title>
        <authorList>
            <person name="Hitch T.C.A."/>
        </authorList>
    </citation>
    <scope>NUCLEOTIDE SEQUENCE [LARGE SCALE GENOMIC DNA]</scope>
    <source>
        <strain evidence="1 2">Sanger_109</strain>
    </source>
</reference>
<dbReference type="RefSeq" id="WP_158426164.1">
    <property type="nucleotide sequence ID" value="NZ_JAOQJQ010000008.1"/>
</dbReference>
<protein>
    <submittedName>
        <fullName evidence="1">Uncharacterized protein</fullName>
    </submittedName>
</protein>
<evidence type="ECO:0000313" key="1">
    <source>
        <dbReference type="EMBL" id="MCU6763519.1"/>
    </source>
</evidence>
<proteinExistence type="predicted"/>
<name>A0ABT2TMR7_9FIRM</name>